<organism evidence="1">
    <name type="scientific">Siphoviridae sp. ctYBm1</name>
    <dbReference type="NCBI Taxonomy" id="2826374"/>
    <lineage>
        <taxon>Viruses</taxon>
        <taxon>Duplodnaviria</taxon>
        <taxon>Heunggongvirae</taxon>
        <taxon>Uroviricota</taxon>
        <taxon>Caudoviricetes</taxon>
    </lineage>
</organism>
<reference evidence="1" key="1">
    <citation type="journal article" date="2021" name="Proc. Natl. Acad. Sci. U.S.A.">
        <title>A Catalog of Tens of Thousands of Viruses from Human Metagenomes Reveals Hidden Associations with Chronic Diseases.</title>
        <authorList>
            <person name="Tisza M.J."/>
            <person name="Buck C.B."/>
        </authorList>
    </citation>
    <scope>NUCLEOTIDE SEQUENCE</scope>
    <source>
        <strain evidence="1">CtYBm1</strain>
    </source>
</reference>
<protein>
    <submittedName>
        <fullName evidence="1">Uncharacterized protein</fullName>
    </submittedName>
</protein>
<accession>A0A8S5LS84</accession>
<sequence>MAKIDRVIIEVNNKNFVNDVLDKSCVNFRAIKKSTCTLVLQGESLVNVFFMRGIKMDSHIIIISLEAPYIVKGS</sequence>
<name>A0A8S5LS84_9CAUD</name>
<dbReference type="EMBL" id="BK014726">
    <property type="protein sequence ID" value="DAD72814.1"/>
    <property type="molecule type" value="Genomic_DNA"/>
</dbReference>
<proteinExistence type="predicted"/>
<evidence type="ECO:0000313" key="1">
    <source>
        <dbReference type="EMBL" id="DAD72814.1"/>
    </source>
</evidence>